<name>A0ABV6LY41_9ACTN</name>
<evidence type="ECO:0000313" key="1">
    <source>
        <dbReference type="EMBL" id="MFC0527173.1"/>
    </source>
</evidence>
<dbReference type="EMBL" id="JBHLUH010000007">
    <property type="protein sequence ID" value="MFC0527173.1"/>
    <property type="molecule type" value="Genomic_DNA"/>
</dbReference>
<gene>
    <name evidence="1" type="ORF">ACFFIA_05830</name>
</gene>
<sequence>MSTIDTVAAGEPASRRPAPAKVTVYHNDEARFMPYEDGHLLTAVTGHWLDIPADGDDLVAIGEWVFQTFNADLDQLETWRRHAGGGTAFLAACVYRLLGHRSLSVGDVIHVQTGQGSRWLACEPVGWRLITSRLTGPAIRCPRPASTSTLPTGEPRAAASAQPCQGVVVGLPARTTNIQKGPVNRRERR</sequence>
<proteinExistence type="predicted"/>
<reference evidence="1 2" key="1">
    <citation type="submission" date="2024-09" db="EMBL/GenBank/DDBJ databases">
        <authorList>
            <person name="Sun Q."/>
            <person name="Mori K."/>
        </authorList>
    </citation>
    <scope>NUCLEOTIDE SEQUENCE [LARGE SCALE GENOMIC DNA]</scope>
    <source>
        <strain evidence="1 2">TBRC 3947</strain>
    </source>
</reference>
<organism evidence="1 2">
    <name type="scientific">Phytohabitans kaempferiae</name>
    <dbReference type="NCBI Taxonomy" id="1620943"/>
    <lineage>
        <taxon>Bacteria</taxon>
        <taxon>Bacillati</taxon>
        <taxon>Actinomycetota</taxon>
        <taxon>Actinomycetes</taxon>
        <taxon>Micromonosporales</taxon>
        <taxon>Micromonosporaceae</taxon>
    </lineage>
</organism>
<keyword evidence="2" id="KW-1185">Reference proteome</keyword>
<accession>A0ABV6LY41</accession>
<comment type="caution">
    <text evidence="1">The sequence shown here is derived from an EMBL/GenBank/DDBJ whole genome shotgun (WGS) entry which is preliminary data.</text>
</comment>
<protein>
    <submittedName>
        <fullName evidence="1">Uncharacterized protein</fullName>
    </submittedName>
</protein>
<dbReference type="Proteomes" id="UP001589867">
    <property type="component" value="Unassembled WGS sequence"/>
</dbReference>
<evidence type="ECO:0000313" key="2">
    <source>
        <dbReference type="Proteomes" id="UP001589867"/>
    </source>
</evidence>
<dbReference type="RefSeq" id="WP_377246563.1">
    <property type="nucleotide sequence ID" value="NZ_JBHLUH010000007.1"/>
</dbReference>